<keyword evidence="3" id="KW-0378">Hydrolase</keyword>
<dbReference type="SMART" id="SM00849">
    <property type="entry name" value="Lactamase_B"/>
    <property type="match status" value="1"/>
</dbReference>
<comment type="cofactor">
    <cofactor evidence="1">
        <name>Zn(2+)</name>
        <dbReference type="ChEBI" id="CHEBI:29105"/>
    </cofactor>
</comment>
<evidence type="ECO:0000256" key="2">
    <source>
        <dbReference type="ARBA" id="ARBA00022723"/>
    </source>
</evidence>
<dbReference type="HOGENOM" id="CLU_030571_5_0_5"/>
<dbReference type="Gene3D" id="3.60.15.10">
    <property type="entry name" value="Ribonuclease Z/Hydroxyacylglutathione hydrolase-like"/>
    <property type="match status" value="1"/>
</dbReference>
<dbReference type="OrthoDB" id="9802991at2"/>
<dbReference type="SUPFAM" id="SSF56281">
    <property type="entry name" value="Metallo-hydrolase/oxidoreductase"/>
    <property type="match status" value="1"/>
</dbReference>
<dbReference type="Pfam" id="PF00753">
    <property type="entry name" value="Lactamase_B"/>
    <property type="match status" value="1"/>
</dbReference>
<evidence type="ECO:0000313" key="7">
    <source>
        <dbReference type="Proteomes" id="UP000005952"/>
    </source>
</evidence>
<feature type="domain" description="Metallo-beta-lactamase" evidence="5">
    <location>
        <begin position="23"/>
        <end position="203"/>
    </location>
</feature>
<name>N0BFI5_9HYPH</name>
<keyword evidence="2" id="KW-0479">Metal-binding</keyword>
<dbReference type="PANTHER" id="PTHR46233">
    <property type="entry name" value="HYDROXYACYLGLUTATHIONE HYDROLASE GLOC"/>
    <property type="match status" value="1"/>
</dbReference>
<dbReference type="STRING" id="670307.HYPDE_36018"/>
<protein>
    <submittedName>
        <fullName evidence="6">Beta-lactamase</fullName>
    </submittedName>
</protein>
<dbReference type="InterPro" id="IPR051453">
    <property type="entry name" value="MBL_Glyoxalase_II"/>
</dbReference>
<dbReference type="GO" id="GO:0016787">
    <property type="term" value="F:hydrolase activity"/>
    <property type="evidence" value="ECO:0007669"/>
    <property type="project" value="UniProtKB-KW"/>
</dbReference>
<proteinExistence type="predicted"/>
<dbReference type="eggNOG" id="COG0491">
    <property type="taxonomic scope" value="Bacteria"/>
</dbReference>
<dbReference type="PANTHER" id="PTHR46233:SF3">
    <property type="entry name" value="HYDROXYACYLGLUTATHIONE HYDROLASE GLOC"/>
    <property type="match status" value="1"/>
</dbReference>
<keyword evidence="7" id="KW-1185">Reference proteome</keyword>
<organism evidence="6 7">
    <name type="scientific">Hyphomicrobium denitrificans 1NES1</name>
    <dbReference type="NCBI Taxonomy" id="670307"/>
    <lineage>
        <taxon>Bacteria</taxon>
        <taxon>Pseudomonadati</taxon>
        <taxon>Pseudomonadota</taxon>
        <taxon>Alphaproteobacteria</taxon>
        <taxon>Hyphomicrobiales</taxon>
        <taxon>Hyphomicrobiaceae</taxon>
        <taxon>Hyphomicrobium</taxon>
    </lineage>
</organism>
<evidence type="ECO:0000256" key="3">
    <source>
        <dbReference type="ARBA" id="ARBA00022801"/>
    </source>
</evidence>
<evidence type="ECO:0000256" key="4">
    <source>
        <dbReference type="ARBA" id="ARBA00022833"/>
    </source>
</evidence>
<dbReference type="AlphaFoldDB" id="N0BFI5"/>
<reference evidence="6 7" key="1">
    <citation type="journal article" date="2013" name="Genome Announc.">
        <title>Genome sequences for three denitrifying bacterial strains isolated from a uranium- and nitrate-contaminated subsurface environment.</title>
        <authorList>
            <person name="Venkatramanan R."/>
            <person name="Prakash O."/>
            <person name="Woyke T."/>
            <person name="Chain P."/>
            <person name="Goodwin L.A."/>
            <person name="Watson D."/>
            <person name="Brooks S."/>
            <person name="Kostka J.E."/>
            <person name="Green S.J."/>
        </authorList>
    </citation>
    <scope>NUCLEOTIDE SEQUENCE [LARGE SCALE GENOMIC DNA]</scope>
    <source>
        <strain evidence="6 7">1NES1</strain>
    </source>
</reference>
<dbReference type="CDD" id="cd07737">
    <property type="entry name" value="YcbL-like_MBL-fold"/>
    <property type="match status" value="1"/>
</dbReference>
<evidence type="ECO:0000259" key="5">
    <source>
        <dbReference type="SMART" id="SM00849"/>
    </source>
</evidence>
<dbReference type="Proteomes" id="UP000005952">
    <property type="component" value="Chromosome"/>
</dbReference>
<dbReference type="KEGG" id="hdt:HYPDE_36018"/>
<gene>
    <name evidence="6" type="ORF">HYPDE_36018</name>
</gene>
<dbReference type="GO" id="GO:0046872">
    <property type="term" value="F:metal ion binding"/>
    <property type="evidence" value="ECO:0007669"/>
    <property type="project" value="UniProtKB-KW"/>
</dbReference>
<keyword evidence="4" id="KW-0862">Zinc</keyword>
<evidence type="ECO:0000313" key="6">
    <source>
        <dbReference type="EMBL" id="AGK58875.1"/>
    </source>
</evidence>
<sequence length="220" mass="23866">MSDATAPPQSPLKAAIVRVTPFEQNCTLIWNEASKIGAVVDPGGDLDRIFRGIDEAGIEIEKILLTHGHIDHAGAAAELRQELGVKIEGPHRNDAILLDNLEKQGEMYGIPGVRNVKPDRWLEEGNLVTVAGHTFDIFHCPGHSPGSVVFFDPAQRFALVGDVLFRGSVGRTDFPYGDHDALISSIKTKLFPLGDDIAFICGHGPPGQFGQERLTNPFLV</sequence>
<dbReference type="RefSeq" id="WP_015598894.1">
    <property type="nucleotide sequence ID" value="NC_021172.1"/>
</dbReference>
<dbReference type="InterPro" id="IPR036866">
    <property type="entry name" value="RibonucZ/Hydroxyglut_hydro"/>
</dbReference>
<accession>N0BFI5</accession>
<evidence type="ECO:0000256" key="1">
    <source>
        <dbReference type="ARBA" id="ARBA00001947"/>
    </source>
</evidence>
<dbReference type="InterPro" id="IPR001279">
    <property type="entry name" value="Metallo-B-lactamas"/>
</dbReference>
<dbReference type="EMBL" id="CP005587">
    <property type="protein sequence ID" value="AGK58875.1"/>
    <property type="molecule type" value="Genomic_DNA"/>
</dbReference>